<evidence type="ECO:0008006" key="6">
    <source>
        <dbReference type="Google" id="ProtNLM"/>
    </source>
</evidence>
<dbReference type="GeneID" id="69040771"/>
<dbReference type="STRING" id="447093.C0NXW1"/>
<sequence>MAARFVKIGLAVTALALLLTAIFLILFIDRREVARSLKDIDHVIIFMQENRSWDTYFGTMAGARGFNDPNVQVNPNGLPVWYQPVDSSMSNVTETLLPWYLGYLGGNWSQAIQCMSAGSNGYRENHASINGGLNNGWARNNTPWSWGYLNRHDLPVQFAIAEGWTVGDMYQESQITATNPNRVTLVSGSINAPGSPQTPDEGGVYIDNNETPGCESPNLNCYPLKWKTIFDIYEAAGVSWQVYQGVDNFDDNPLAWFEQFQNAPPTSALSKKGMAYLGLDAFYADAALGTLPRVSFIVGPRELSEHPPYSPSDGGWLQYKILDAVVRGPKYGKSALLISYDESGGWGDHVPPYHSPENTTGEWLEDPYNLFGNIYTGPGVRVPFYIVSPWTRGGRVFTEHADHNSQILFIEEWLTAKGYNNVRTDEMVHWRRQNMAHLLNALDFENPDLSVPDIPRPKQPHRNSRGEFDGSAFCESQFPDPRPPPPYSSQPSTLPNIVEEGYKICVGQLTEGRYLVFENEDGRLLAHNSTTSDINDHDNTQPSLLTTMPSSQEPSNSSNNAENKMNRYRPRNARWVIYYYNNNSTDIAVIATNQSGPFLVSSFDKRVWLAPGGRLVSSRAGAAPVDILFFAGNREGEKRGYSISYPSRGSGDDNTGSDPGYINVDGVGNVFVGEKRETFNVVSVTYYD</sequence>
<dbReference type="PANTHER" id="PTHR31956:SF1">
    <property type="entry name" value="NON-SPECIFIC PHOSPHOLIPASE C1"/>
    <property type="match status" value="1"/>
</dbReference>
<accession>C0NXW1</accession>
<dbReference type="GO" id="GO:0042578">
    <property type="term" value="F:phosphoric ester hydrolase activity"/>
    <property type="evidence" value="ECO:0007669"/>
    <property type="project" value="UniProtKB-ARBA"/>
</dbReference>
<dbReference type="Pfam" id="PF04185">
    <property type="entry name" value="Phosphoesterase"/>
    <property type="match status" value="1"/>
</dbReference>
<dbReference type="RefSeq" id="XP_045284110.1">
    <property type="nucleotide sequence ID" value="XM_045434804.1"/>
</dbReference>
<keyword evidence="5" id="KW-1185">Reference proteome</keyword>
<dbReference type="Proteomes" id="UP000001631">
    <property type="component" value="Unassembled WGS sequence"/>
</dbReference>
<dbReference type="Gene3D" id="3.40.720.10">
    <property type="entry name" value="Alkaline Phosphatase, subunit A"/>
    <property type="match status" value="1"/>
</dbReference>
<keyword evidence="3" id="KW-0812">Transmembrane</keyword>
<reference evidence="4" key="1">
    <citation type="submission" date="2009-02" db="EMBL/GenBank/DDBJ databases">
        <title>The Genome Sequence of Ajellomyces capsulatus strain G186AR.</title>
        <authorList>
            <consortium name="The Broad Institute Genome Sequencing Platform"/>
            <person name="Champion M."/>
            <person name="Cuomo C."/>
            <person name="Ma L.-J."/>
            <person name="Henn M.R."/>
            <person name="Sil A."/>
            <person name="Goldman B."/>
            <person name="Young S.K."/>
            <person name="Kodira C.D."/>
            <person name="Zeng Q."/>
            <person name="Koehrsen M."/>
            <person name="Alvarado L."/>
            <person name="Berlin A."/>
            <person name="Borenstein D."/>
            <person name="Chen Z."/>
            <person name="Engels R."/>
            <person name="Freedman E."/>
            <person name="Gellesch M."/>
            <person name="Goldberg J."/>
            <person name="Griggs A."/>
            <person name="Gujja S."/>
            <person name="Heiman D."/>
            <person name="Hepburn T."/>
            <person name="Howarth C."/>
            <person name="Jen D."/>
            <person name="Larson L."/>
            <person name="Lewis B."/>
            <person name="Mehta T."/>
            <person name="Park D."/>
            <person name="Pearson M."/>
            <person name="Roberts A."/>
            <person name="Saif S."/>
            <person name="Shea T."/>
            <person name="Shenoy N."/>
            <person name="Sisk P."/>
            <person name="Stolte C."/>
            <person name="Sykes S."/>
            <person name="Walk T."/>
            <person name="White J."/>
            <person name="Yandava C."/>
            <person name="Klein B."/>
            <person name="McEwen J.G."/>
            <person name="Puccia R."/>
            <person name="Goldman G.H."/>
            <person name="Felipe M.S."/>
            <person name="Nino-Vega G."/>
            <person name="San-Blas G."/>
            <person name="Taylor J."/>
            <person name="Mendoza L."/>
            <person name="Galagan J."/>
            <person name="Nusbaum C."/>
            <person name="Birren B."/>
        </authorList>
    </citation>
    <scope>NUCLEOTIDE SEQUENCE</scope>
    <source>
        <strain evidence="4">G186AR</strain>
    </source>
</reference>
<dbReference type="PANTHER" id="PTHR31956">
    <property type="entry name" value="NON-SPECIFIC PHOSPHOLIPASE C4-RELATED"/>
    <property type="match status" value="1"/>
</dbReference>
<evidence type="ECO:0000313" key="4">
    <source>
        <dbReference type="EMBL" id="EEH03629.1"/>
    </source>
</evidence>
<dbReference type="AlphaFoldDB" id="C0NXW1"/>
<evidence type="ECO:0000256" key="3">
    <source>
        <dbReference type="SAM" id="Phobius"/>
    </source>
</evidence>
<gene>
    <name evidence="4" type="ORF">HCBG_07755</name>
</gene>
<keyword evidence="1" id="KW-0378">Hydrolase</keyword>
<name>C0NXW1_AJECG</name>
<proteinExistence type="predicted"/>
<feature type="region of interest" description="Disordered" evidence="2">
    <location>
        <begin position="528"/>
        <end position="564"/>
    </location>
</feature>
<dbReference type="InParanoid" id="C0NXW1"/>
<dbReference type="InterPro" id="IPR017850">
    <property type="entry name" value="Alkaline_phosphatase_core_sf"/>
</dbReference>
<dbReference type="InterPro" id="IPR007312">
    <property type="entry name" value="Phosphoesterase"/>
</dbReference>
<protein>
    <recommendedName>
        <fullName evidence="6">Phospholipase C</fullName>
    </recommendedName>
</protein>
<evidence type="ECO:0000256" key="1">
    <source>
        <dbReference type="ARBA" id="ARBA00022801"/>
    </source>
</evidence>
<feature type="transmembrane region" description="Helical" evidence="3">
    <location>
        <begin position="6"/>
        <end position="28"/>
    </location>
</feature>
<dbReference type="VEuPathDB" id="FungiDB:I7I50_04325"/>
<dbReference type="EMBL" id="GG663376">
    <property type="protein sequence ID" value="EEH03629.1"/>
    <property type="molecule type" value="Genomic_DNA"/>
</dbReference>
<dbReference type="HOGENOM" id="CLU_008770_3_0_1"/>
<evidence type="ECO:0000313" key="5">
    <source>
        <dbReference type="Proteomes" id="UP000001631"/>
    </source>
</evidence>
<feature type="region of interest" description="Disordered" evidence="2">
    <location>
        <begin position="455"/>
        <end position="494"/>
    </location>
</feature>
<keyword evidence="3" id="KW-1133">Transmembrane helix</keyword>
<evidence type="ECO:0000256" key="2">
    <source>
        <dbReference type="SAM" id="MobiDB-lite"/>
    </source>
</evidence>
<organism evidence="4 5">
    <name type="scientific">Ajellomyces capsulatus (strain G186AR / H82 / ATCC MYA-2454 / RMSCC 2432)</name>
    <name type="common">Darling's disease fungus</name>
    <name type="synonym">Histoplasma capsulatum</name>
    <dbReference type="NCBI Taxonomy" id="447093"/>
    <lineage>
        <taxon>Eukaryota</taxon>
        <taxon>Fungi</taxon>
        <taxon>Dikarya</taxon>
        <taxon>Ascomycota</taxon>
        <taxon>Pezizomycotina</taxon>
        <taxon>Eurotiomycetes</taxon>
        <taxon>Eurotiomycetidae</taxon>
        <taxon>Onygenales</taxon>
        <taxon>Ajellomycetaceae</taxon>
        <taxon>Histoplasma</taxon>
    </lineage>
</organism>
<feature type="compositionally biased region" description="Low complexity" evidence="2">
    <location>
        <begin position="549"/>
        <end position="563"/>
    </location>
</feature>
<keyword evidence="3" id="KW-0472">Membrane</keyword>
<dbReference type="CDD" id="cd16014">
    <property type="entry name" value="PLC"/>
    <property type="match status" value="1"/>
</dbReference>